<dbReference type="EMBL" id="JAINUY010000002">
    <property type="protein sequence ID" value="MBZ4034994.1"/>
    <property type="molecule type" value="Genomic_DNA"/>
</dbReference>
<sequence length="171" mass="20296">MSKVAKFVVIINDNVFWMEDKAVQFYTNLFKEKDLGKKYAEEYLSQKELFRIQNDFSIEILMAYLGETPQAYLKLDSSRILNQNLGALKAINLSEIIYFDEEDLKALIKRAEEIASQRKHDLIWVKAFAVDAALIAILRSLNYEEFDWEENEEDEFPKRIYFKKKSERINF</sequence>
<evidence type="ECO:0000313" key="2">
    <source>
        <dbReference type="Proteomes" id="UP001139366"/>
    </source>
</evidence>
<dbReference type="Proteomes" id="UP001139366">
    <property type="component" value="Unassembled WGS sequence"/>
</dbReference>
<evidence type="ECO:0000313" key="1">
    <source>
        <dbReference type="EMBL" id="MBZ4034994.1"/>
    </source>
</evidence>
<protein>
    <submittedName>
        <fullName evidence="1">Uncharacterized protein</fullName>
    </submittedName>
</protein>
<dbReference type="RefSeq" id="WP_223705687.1">
    <property type="nucleotide sequence ID" value="NZ_JAINUY010000002.1"/>
</dbReference>
<dbReference type="AlphaFoldDB" id="A0A9X1H950"/>
<reference evidence="1 2" key="1">
    <citation type="journal article" date="2023" name="Antonie Van Leeuwenhoek">
        <title>Flavobacterium potami sp. nov., a multi-metal resistance genes harbouring bacterium isolated from shallow river silt.</title>
        <authorList>
            <person name="Li S."/>
            <person name="Mao S."/>
            <person name="Mu W."/>
            <person name="Guo B."/>
            <person name="Li C."/>
            <person name="Zhu Q."/>
            <person name="Hou X."/>
            <person name="Zhao Y."/>
            <person name="Wei S."/>
            <person name="Liu H."/>
            <person name="Liu A."/>
        </authorList>
    </citation>
    <scope>NUCLEOTIDE SEQUENCE [LARGE SCALE GENOMIC DNA]</scope>
    <source>
        <strain evidence="1 2">17A</strain>
    </source>
</reference>
<comment type="caution">
    <text evidence="1">The sequence shown here is derived from an EMBL/GenBank/DDBJ whole genome shotgun (WGS) entry which is preliminary data.</text>
</comment>
<gene>
    <name evidence="1" type="ORF">K6T82_09455</name>
</gene>
<proteinExistence type="predicted"/>
<accession>A0A9X1H950</accession>
<keyword evidence="2" id="KW-1185">Reference proteome</keyword>
<organism evidence="1 2">
    <name type="scientific">Flavobacterium potami</name>
    <dbReference type="NCBI Taxonomy" id="2872310"/>
    <lineage>
        <taxon>Bacteria</taxon>
        <taxon>Pseudomonadati</taxon>
        <taxon>Bacteroidota</taxon>
        <taxon>Flavobacteriia</taxon>
        <taxon>Flavobacteriales</taxon>
        <taxon>Flavobacteriaceae</taxon>
        <taxon>Flavobacterium</taxon>
    </lineage>
</organism>
<name>A0A9X1H950_9FLAO</name>